<gene>
    <name evidence="1" type="ORF">SAMN02745220_01609</name>
</gene>
<dbReference type="EMBL" id="FRFE01000006">
    <property type="protein sequence ID" value="SHO46721.1"/>
    <property type="molecule type" value="Genomic_DNA"/>
</dbReference>
<evidence type="ECO:0000313" key="1">
    <source>
        <dbReference type="EMBL" id="SHO46721.1"/>
    </source>
</evidence>
<name>A0A1M7Y3F3_9BACT</name>
<protein>
    <submittedName>
        <fullName evidence="1">Uncharacterized protein</fullName>
    </submittedName>
</protein>
<dbReference type="STRING" id="1121416.SAMN02745220_01609"/>
<sequence>MLHKPIVIRLYVSDDDEDRGVVMVLRMAGMLETKWSNMIYLKKTGC</sequence>
<accession>A0A1M7Y3F3</accession>
<dbReference type="Proteomes" id="UP000184603">
    <property type="component" value="Unassembled WGS sequence"/>
</dbReference>
<evidence type="ECO:0000313" key="2">
    <source>
        <dbReference type="Proteomes" id="UP000184603"/>
    </source>
</evidence>
<proteinExistence type="predicted"/>
<keyword evidence="2" id="KW-1185">Reference proteome</keyword>
<organism evidence="1 2">
    <name type="scientific">Desulfopila aestuarii DSM 18488</name>
    <dbReference type="NCBI Taxonomy" id="1121416"/>
    <lineage>
        <taxon>Bacteria</taxon>
        <taxon>Pseudomonadati</taxon>
        <taxon>Thermodesulfobacteriota</taxon>
        <taxon>Desulfobulbia</taxon>
        <taxon>Desulfobulbales</taxon>
        <taxon>Desulfocapsaceae</taxon>
        <taxon>Desulfopila</taxon>
    </lineage>
</organism>
<dbReference type="AlphaFoldDB" id="A0A1M7Y3F3"/>
<reference evidence="1 2" key="1">
    <citation type="submission" date="2016-12" db="EMBL/GenBank/DDBJ databases">
        <authorList>
            <person name="Song W.-J."/>
            <person name="Kurnit D.M."/>
        </authorList>
    </citation>
    <scope>NUCLEOTIDE SEQUENCE [LARGE SCALE GENOMIC DNA]</scope>
    <source>
        <strain evidence="1 2">DSM 18488</strain>
    </source>
</reference>